<dbReference type="Proteomes" id="UP000596661">
    <property type="component" value="Chromosome 3"/>
</dbReference>
<keyword evidence="3" id="KW-1185">Reference proteome</keyword>
<evidence type="ECO:0000313" key="2">
    <source>
        <dbReference type="EnsemblPlants" id="cds.evm.model.03.1692"/>
    </source>
</evidence>
<feature type="compositionally biased region" description="Basic and acidic residues" evidence="1">
    <location>
        <begin position="227"/>
        <end position="236"/>
    </location>
</feature>
<accession>A0A803P6B1</accession>
<dbReference type="AlphaFoldDB" id="A0A803P6B1"/>
<feature type="compositionally biased region" description="Acidic residues" evidence="1">
    <location>
        <begin position="237"/>
        <end position="248"/>
    </location>
</feature>
<proteinExistence type="predicted"/>
<evidence type="ECO:0000256" key="1">
    <source>
        <dbReference type="SAM" id="MobiDB-lite"/>
    </source>
</evidence>
<reference evidence="2" key="2">
    <citation type="submission" date="2021-03" db="UniProtKB">
        <authorList>
            <consortium name="EnsemblPlants"/>
        </authorList>
    </citation>
    <scope>IDENTIFICATION</scope>
</reference>
<reference evidence="2" key="1">
    <citation type="submission" date="2018-11" db="EMBL/GenBank/DDBJ databases">
        <authorList>
            <person name="Grassa J C."/>
        </authorList>
    </citation>
    <scope>NUCLEOTIDE SEQUENCE [LARGE SCALE GENOMIC DNA]</scope>
</reference>
<evidence type="ECO:0000313" key="3">
    <source>
        <dbReference type="Proteomes" id="UP000596661"/>
    </source>
</evidence>
<dbReference type="EnsemblPlants" id="evm.model.03.1692">
    <property type="protein sequence ID" value="cds.evm.model.03.1692"/>
    <property type="gene ID" value="evm.TU.03.1692"/>
</dbReference>
<sequence length="295" mass="33211">MVNLLSMRYTRSGFLFNVKHVVAMATLWSIVGSTQKSSGLKKVEAQTMHQSSKADEIEKGIIFDAPGNNVASPELVNESLITKENLKEAPNVDEVFDQGEIISKGEASLEGKGKVRKEWKHGCDKSDIVTESSTNDNCNILRWNVRGLNSNKKQEAMINVCRIRRIGFGALLETKMRGRMAHGALIIALRCQRGTQSMDGDIIKQSIKMISRKYFYDFPQPSLTPPEETRKLHNENDPTEGEEGEDEKDVVSEPSELHPLPLQIEASIDVHTHATHDRLDYLIRQNQYIIQSQHA</sequence>
<dbReference type="EMBL" id="UZAU01000330">
    <property type="status" value="NOT_ANNOTATED_CDS"/>
    <property type="molecule type" value="Genomic_DNA"/>
</dbReference>
<dbReference type="Gramene" id="evm.model.03.1692">
    <property type="protein sequence ID" value="cds.evm.model.03.1692"/>
    <property type="gene ID" value="evm.TU.03.1692"/>
</dbReference>
<protein>
    <submittedName>
        <fullName evidence="2">Uncharacterized protein</fullName>
    </submittedName>
</protein>
<name>A0A803P6B1_CANSA</name>
<feature type="region of interest" description="Disordered" evidence="1">
    <location>
        <begin position="220"/>
        <end position="254"/>
    </location>
</feature>
<organism evidence="2 3">
    <name type="scientific">Cannabis sativa</name>
    <name type="common">Hemp</name>
    <name type="synonym">Marijuana</name>
    <dbReference type="NCBI Taxonomy" id="3483"/>
    <lineage>
        <taxon>Eukaryota</taxon>
        <taxon>Viridiplantae</taxon>
        <taxon>Streptophyta</taxon>
        <taxon>Embryophyta</taxon>
        <taxon>Tracheophyta</taxon>
        <taxon>Spermatophyta</taxon>
        <taxon>Magnoliopsida</taxon>
        <taxon>eudicotyledons</taxon>
        <taxon>Gunneridae</taxon>
        <taxon>Pentapetalae</taxon>
        <taxon>rosids</taxon>
        <taxon>fabids</taxon>
        <taxon>Rosales</taxon>
        <taxon>Cannabaceae</taxon>
        <taxon>Cannabis</taxon>
    </lineage>
</organism>